<evidence type="ECO:0000259" key="2">
    <source>
        <dbReference type="Pfam" id="PF21537"/>
    </source>
</evidence>
<accession>A0A133P2S5</accession>
<comment type="caution">
    <text evidence="3">The sequence shown here is derived from an EMBL/GenBank/DDBJ whole genome shotgun (WGS) entry which is preliminary data.</text>
</comment>
<dbReference type="AlphaFoldDB" id="A0A133P2S5"/>
<dbReference type="InterPro" id="IPR052955">
    <property type="entry name" value="UPF0703_membrane_permease"/>
</dbReference>
<dbReference type="OrthoDB" id="3240181at2"/>
<organism evidence="3 4">
    <name type="scientific">Gardnerella vaginalis</name>
    <dbReference type="NCBI Taxonomy" id="2702"/>
    <lineage>
        <taxon>Bacteria</taxon>
        <taxon>Bacillati</taxon>
        <taxon>Actinomycetota</taxon>
        <taxon>Actinomycetes</taxon>
        <taxon>Bifidobacteriales</taxon>
        <taxon>Bifidobacteriaceae</taxon>
        <taxon>Gardnerella</taxon>
    </lineage>
</organism>
<keyword evidence="1" id="KW-0472">Membrane</keyword>
<feature type="transmembrane region" description="Helical" evidence="1">
    <location>
        <begin position="21"/>
        <end position="40"/>
    </location>
</feature>
<dbReference type="RefSeq" id="WP_081091137.1">
    <property type="nucleotide sequence ID" value="NZ_KQ956830.1"/>
</dbReference>
<dbReference type="NCBIfam" id="TIGR03943">
    <property type="entry name" value="TIGR03943 family putative permease subunit"/>
    <property type="match status" value="1"/>
</dbReference>
<dbReference type="InterPro" id="IPR048447">
    <property type="entry name" value="DUF1980_C"/>
</dbReference>
<dbReference type="PANTHER" id="PTHR40047:SF1">
    <property type="entry name" value="UPF0703 PROTEIN YCGQ"/>
    <property type="match status" value="1"/>
</dbReference>
<dbReference type="Proteomes" id="UP000070687">
    <property type="component" value="Unassembled WGS sequence"/>
</dbReference>
<gene>
    <name evidence="3" type="ORF">HMPREF3208_00109</name>
</gene>
<name>A0A133P2S5_GARVA</name>
<dbReference type="eggNOG" id="COG3689">
    <property type="taxonomic scope" value="Bacteria"/>
</dbReference>
<keyword evidence="1" id="KW-1133">Transmembrane helix</keyword>
<keyword evidence="1" id="KW-0812">Transmembrane</keyword>
<dbReference type="InterPro" id="IPR015402">
    <property type="entry name" value="DUF1980"/>
</dbReference>
<dbReference type="EMBL" id="LRQB01000005">
    <property type="protein sequence ID" value="KXA22879.1"/>
    <property type="molecule type" value="Genomic_DNA"/>
</dbReference>
<feature type="transmembrane region" description="Helical" evidence="1">
    <location>
        <begin position="52"/>
        <end position="75"/>
    </location>
</feature>
<dbReference type="PANTHER" id="PTHR40047">
    <property type="entry name" value="UPF0703 PROTEIN YCGQ"/>
    <property type="match status" value="1"/>
</dbReference>
<feature type="domain" description="DUF1980" evidence="2">
    <location>
        <begin position="132"/>
        <end position="257"/>
    </location>
</feature>
<feature type="transmembrane region" description="Helical" evidence="1">
    <location>
        <begin position="82"/>
        <end position="100"/>
    </location>
</feature>
<reference evidence="3 4" key="1">
    <citation type="submission" date="2016-01" db="EMBL/GenBank/DDBJ databases">
        <authorList>
            <person name="Oliw E.H."/>
        </authorList>
    </citation>
    <scope>NUCLEOTIDE SEQUENCE [LARGE SCALE GENOMIC DNA]</scope>
    <source>
        <strain evidence="3 4">PSS_7772B</strain>
    </source>
</reference>
<dbReference type="Pfam" id="PF21537">
    <property type="entry name" value="DUF1980_C"/>
    <property type="match status" value="1"/>
</dbReference>
<proteinExistence type="predicted"/>
<evidence type="ECO:0000256" key="1">
    <source>
        <dbReference type="SAM" id="Phobius"/>
    </source>
</evidence>
<evidence type="ECO:0000313" key="4">
    <source>
        <dbReference type="Proteomes" id="UP000070687"/>
    </source>
</evidence>
<sequence length="258" mass="28614">MKNTSSVSEENKKCNRITFAKILESFVLLCLAAVIATVTLSGQYTLFTTPRAFAYLIIAAVLLLVLASCAALGWFDVSARDSWKILVSLVLPALLIIIPLQSSQRFSAGGFDRYAGGRAIAIRSHNPRLSGLSEKSREIKVKNDDFGLWYDEIDHNISKYEGYTITITGFVSRDTTLGASQFRLSRQLMSCCILDMSPFGLVANYKNANKLHEHEWVMLRARVSRGSIGVKGYQRSGVILKVISLKSAKAPTGYFYRP</sequence>
<dbReference type="PATRIC" id="fig|2702.100.peg.98"/>
<protein>
    <submittedName>
        <fullName evidence="3">TIGR03943 family protein</fullName>
    </submittedName>
</protein>
<evidence type="ECO:0000313" key="3">
    <source>
        <dbReference type="EMBL" id="KXA22879.1"/>
    </source>
</evidence>